<comment type="caution">
    <text evidence="2">The sequence shown here is derived from an EMBL/GenBank/DDBJ whole genome shotgun (WGS) entry which is preliminary data.</text>
</comment>
<protein>
    <recommendedName>
        <fullName evidence="1">Glycine zipper 2TM domain-containing protein</fullName>
    </recommendedName>
</protein>
<evidence type="ECO:0000313" key="3">
    <source>
        <dbReference type="Proteomes" id="UP000242231"/>
    </source>
</evidence>
<evidence type="ECO:0000259" key="1">
    <source>
        <dbReference type="Pfam" id="PF05433"/>
    </source>
</evidence>
<name>A0A2P5TNI2_9GAMM</name>
<keyword evidence="3" id="KW-1185">Reference proteome</keyword>
<organism evidence="2 3">
    <name type="scientific">Oceanisphaera arctica</name>
    <dbReference type="NCBI Taxonomy" id="641510"/>
    <lineage>
        <taxon>Bacteria</taxon>
        <taxon>Pseudomonadati</taxon>
        <taxon>Pseudomonadota</taxon>
        <taxon>Gammaproteobacteria</taxon>
        <taxon>Aeromonadales</taxon>
        <taxon>Aeromonadaceae</taxon>
        <taxon>Oceanisphaera</taxon>
    </lineage>
</organism>
<dbReference type="Pfam" id="PF05433">
    <property type="entry name" value="Rick_17kDa_Anti"/>
    <property type="match status" value="1"/>
</dbReference>
<proteinExistence type="predicted"/>
<gene>
    <name evidence="2" type="ORF">UN63_06145</name>
</gene>
<accession>A0A2P5TNI2</accession>
<dbReference type="PROSITE" id="PS51257">
    <property type="entry name" value="PROKAR_LIPOPROTEIN"/>
    <property type="match status" value="1"/>
</dbReference>
<feature type="domain" description="Glycine zipper 2TM" evidence="1">
    <location>
        <begin position="34"/>
        <end position="70"/>
    </location>
</feature>
<reference evidence="3" key="1">
    <citation type="submission" date="2016-11" db="EMBL/GenBank/DDBJ databases">
        <authorList>
            <person name="Sisinthy S."/>
            <person name="Ara S."/>
            <person name="Gundlapally S.R."/>
        </authorList>
    </citation>
    <scope>NUCLEOTIDE SEQUENCE [LARGE SCALE GENOMIC DNA]</scope>
    <source>
        <strain evidence="3">V1-41</strain>
    </source>
</reference>
<evidence type="ECO:0000313" key="2">
    <source>
        <dbReference type="EMBL" id="PPL17120.1"/>
    </source>
</evidence>
<dbReference type="AlphaFoldDB" id="A0A2P5TNI2"/>
<dbReference type="EMBL" id="MPZM01000009">
    <property type="protein sequence ID" value="PPL17120.1"/>
    <property type="molecule type" value="Genomic_DNA"/>
</dbReference>
<dbReference type="GO" id="GO:0019867">
    <property type="term" value="C:outer membrane"/>
    <property type="evidence" value="ECO:0007669"/>
    <property type="project" value="InterPro"/>
</dbReference>
<dbReference type="Proteomes" id="UP000242231">
    <property type="component" value="Unassembled WGS sequence"/>
</dbReference>
<dbReference type="InterPro" id="IPR008816">
    <property type="entry name" value="Gly_zipper_2TM_dom"/>
</dbReference>
<sequence length="75" mass="7220">MKTNNGKIMVVGVSAVLLLGLSACSNMSDRDRNTAIGAGAGGVAGSVLTGGSTMGTIGGAVIGGVIGNQVDKDKK</sequence>
<dbReference type="RefSeq" id="WP_104485900.1">
    <property type="nucleotide sequence ID" value="NZ_BMYB01000001.1"/>
</dbReference>